<evidence type="ECO:0000313" key="3">
    <source>
        <dbReference type="Proteomes" id="UP000289152"/>
    </source>
</evidence>
<keyword evidence="3" id="KW-1185">Reference proteome</keyword>
<comment type="caution">
    <text evidence="2">The sequence shown here is derived from an EMBL/GenBank/DDBJ whole genome shotgun (WGS) entry which is preliminary data.</text>
</comment>
<feature type="region of interest" description="Disordered" evidence="1">
    <location>
        <begin position="255"/>
        <end position="282"/>
    </location>
</feature>
<protein>
    <submittedName>
        <fullName evidence="2">Uncharacterized protein</fullName>
    </submittedName>
</protein>
<reference evidence="2 3" key="1">
    <citation type="submission" date="2016-06" db="EMBL/GenBank/DDBJ databases">
        <title>Evolution of pathogenesis and genome organization in the Tremellales.</title>
        <authorList>
            <person name="Cuomo C."/>
            <person name="Litvintseva A."/>
            <person name="Heitman J."/>
            <person name="Chen Y."/>
            <person name="Sun S."/>
            <person name="Springer D."/>
            <person name="Dromer F."/>
            <person name="Young S."/>
            <person name="Zeng Q."/>
            <person name="Chapman S."/>
            <person name="Gujja S."/>
            <person name="Saif S."/>
            <person name="Birren B."/>
        </authorList>
    </citation>
    <scope>NUCLEOTIDE SEQUENCE [LARGE SCALE GENOMIC DNA]</scope>
    <source>
        <strain evidence="2 3">ATCC 28783</strain>
    </source>
</reference>
<dbReference type="EMBL" id="SDIL01000150">
    <property type="protein sequence ID" value="RXK35231.1"/>
    <property type="molecule type" value="Genomic_DNA"/>
</dbReference>
<organism evidence="2 3">
    <name type="scientific">Tremella mesenterica</name>
    <name type="common">Jelly fungus</name>
    <dbReference type="NCBI Taxonomy" id="5217"/>
    <lineage>
        <taxon>Eukaryota</taxon>
        <taxon>Fungi</taxon>
        <taxon>Dikarya</taxon>
        <taxon>Basidiomycota</taxon>
        <taxon>Agaricomycotina</taxon>
        <taxon>Tremellomycetes</taxon>
        <taxon>Tremellales</taxon>
        <taxon>Tremellaceae</taxon>
        <taxon>Tremella</taxon>
    </lineage>
</organism>
<feature type="compositionally biased region" description="Low complexity" evidence="1">
    <location>
        <begin position="267"/>
        <end position="282"/>
    </location>
</feature>
<accession>A0A4Q1BFK7</accession>
<evidence type="ECO:0000256" key="1">
    <source>
        <dbReference type="SAM" id="MobiDB-lite"/>
    </source>
</evidence>
<dbReference type="AlphaFoldDB" id="A0A4Q1BFK7"/>
<evidence type="ECO:0000313" key="2">
    <source>
        <dbReference type="EMBL" id="RXK35231.1"/>
    </source>
</evidence>
<name>A0A4Q1BFK7_TREME</name>
<proteinExistence type="predicted"/>
<sequence length="282" mass="31806">MVQPYIDVGNVLKMMRSTQCTEEEIAQAAETVLASYASQQPSKIIINGLRASYNLSAALHSLDLWALRQMCSGQIVRQYSFGTTKYRLWQFTTANSELLTPIFERVCWALQPGPETRRIRAVPIITAHTTYNLVIQREFEGENIVLSLQTGYCPENLPIDRCSEYVYLADSADVHVTNSARVEDAIDKNSARAARAARAENAIHTAASLVAKVMREYQKTKPDPEWTLRGCNVVHWKTELDPEWTSVRKWGNFSPHTDVNQNHPKTMYDTSTDMDLSSSSGN</sequence>
<dbReference type="InParanoid" id="A0A4Q1BFK7"/>
<feature type="compositionally biased region" description="Polar residues" evidence="1">
    <location>
        <begin position="255"/>
        <end position="264"/>
    </location>
</feature>
<dbReference type="VEuPathDB" id="FungiDB:TREMEDRAFT_65295"/>
<gene>
    <name evidence="2" type="ORF">M231_07509</name>
</gene>
<dbReference type="Proteomes" id="UP000289152">
    <property type="component" value="Unassembled WGS sequence"/>
</dbReference>